<evidence type="ECO:0000256" key="6">
    <source>
        <dbReference type="ARBA" id="ARBA00023136"/>
    </source>
</evidence>
<keyword evidence="3" id="KW-1003">Cell membrane</keyword>
<evidence type="ECO:0000256" key="2">
    <source>
        <dbReference type="ARBA" id="ARBA00010350"/>
    </source>
</evidence>
<keyword evidence="9" id="KW-1185">Reference proteome</keyword>
<sequence length="224" mass="24252">MNRNDVTILNQRSESVLATNKVLRNTYLLLSMTFLFSTFMAYLSYAYAVRPLNPFLMIGGIYGLMFLTQALRNSPLGLLSVFAFTGFLGYSLGPVLNLYVSNFSNGPQLIGAALGGTGVIFFGLSGYALTTRKDFSYLGGFLFVGVMVALLAMIGGIFFHMPALQLAISAAFVLISSGLILFQTSEIIHGGETNYISATVSLFVSIYNLFVSLLNLLSAFSGRD</sequence>
<dbReference type="InterPro" id="IPR006214">
    <property type="entry name" value="Bax_inhibitor_1-related"/>
</dbReference>
<feature type="transmembrane region" description="Helical" evidence="7">
    <location>
        <begin position="78"/>
        <end position="100"/>
    </location>
</feature>
<keyword evidence="4 7" id="KW-0812">Transmembrane</keyword>
<evidence type="ECO:0000256" key="3">
    <source>
        <dbReference type="ARBA" id="ARBA00022475"/>
    </source>
</evidence>
<dbReference type="RefSeq" id="WP_058496242.1">
    <property type="nucleotide sequence ID" value="NZ_CAAAIU010000005.1"/>
</dbReference>
<dbReference type="OrthoDB" id="9813298at2"/>
<feature type="transmembrane region" description="Helical" evidence="7">
    <location>
        <begin position="135"/>
        <end position="159"/>
    </location>
</feature>
<name>A0A0W0SR02_9GAMM</name>
<feature type="transmembrane region" description="Helical" evidence="7">
    <location>
        <begin position="195"/>
        <end position="217"/>
    </location>
</feature>
<dbReference type="CDD" id="cd10433">
    <property type="entry name" value="YccA_like"/>
    <property type="match status" value="1"/>
</dbReference>
<comment type="caution">
    <text evidence="8">The sequence shown here is derived from an EMBL/GenBank/DDBJ whole genome shotgun (WGS) entry which is preliminary data.</text>
</comment>
<evidence type="ECO:0000256" key="7">
    <source>
        <dbReference type="RuleBase" id="RU004379"/>
    </source>
</evidence>
<reference evidence="8 9" key="1">
    <citation type="submission" date="2015-11" db="EMBL/GenBank/DDBJ databases">
        <title>Genomic analysis of 38 Legionella species identifies large and diverse effector repertoires.</title>
        <authorList>
            <person name="Burstein D."/>
            <person name="Amaro F."/>
            <person name="Zusman T."/>
            <person name="Lifshitz Z."/>
            <person name="Cohen O."/>
            <person name="Gilbert J.A."/>
            <person name="Pupko T."/>
            <person name="Shuman H.A."/>
            <person name="Segal G."/>
        </authorList>
    </citation>
    <scope>NUCLEOTIDE SEQUENCE [LARGE SCALE GENOMIC DNA]</scope>
    <source>
        <strain evidence="8 9">ATCC 700990</strain>
    </source>
</reference>
<gene>
    <name evidence="8" type="ORF">Ldro_1950</name>
</gene>
<feature type="transmembrane region" description="Helical" evidence="7">
    <location>
        <begin position="109"/>
        <end position="129"/>
    </location>
</feature>
<dbReference type="PATRIC" id="fig|1212489.4.peg.2061"/>
<dbReference type="GO" id="GO:0005886">
    <property type="term" value="C:plasma membrane"/>
    <property type="evidence" value="ECO:0007669"/>
    <property type="project" value="UniProtKB-SubCell"/>
</dbReference>
<evidence type="ECO:0000256" key="4">
    <source>
        <dbReference type="ARBA" id="ARBA00022692"/>
    </source>
</evidence>
<protein>
    <submittedName>
        <fullName evidence="8">Carrier/transport protein</fullName>
    </submittedName>
</protein>
<dbReference type="PANTHER" id="PTHR23291:SF115">
    <property type="entry name" value="MODULATOR OF FTSH PROTEASE YCCA"/>
    <property type="match status" value="1"/>
</dbReference>
<dbReference type="AlphaFoldDB" id="A0A0W0SR02"/>
<dbReference type="PANTHER" id="PTHR23291">
    <property type="entry name" value="BAX INHIBITOR-RELATED"/>
    <property type="match status" value="1"/>
</dbReference>
<feature type="transmembrane region" description="Helical" evidence="7">
    <location>
        <begin position="166"/>
        <end position="183"/>
    </location>
</feature>
<organism evidence="8 9">
    <name type="scientific">Legionella drozanskii LLAP-1</name>
    <dbReference type="NCBI Taxonomy" id="1212489"/>
    <lineage>
        <taxon>Bacteria</taxon>
        <taxon>Pseudomonadati</taxon>
        <taxon>Pseudomonadota</taxon>
        <taxon>Gammaproteobacteria</taxon>
        <taxon>Legionellales</taxon>
        <taxon>Legionellaceae</taxon>
        <taxon>Legionella</taxon>
    </lineage>
</organism>
<dbReference type="STRING" id="1212489.Ldro_1950"/>
<dbReference type="EMBL" id="LNXY01000027">
    <property type="protein sequence ID" value="KTC85625.1"/>
    <property type="molecule type" value="Genomic_DNA"/>
</dbReference>
<accession>A0A0W0SR02</accession>
<evidence type="ECO:0000313" key="8">
    <source>
        <dbReference type="EMBL" id="KTC85625.1"/>
    </source>
</evidence>
<evidence type="ECO:0000256" key="1">
    <source>
        <dbReference type="ARBA" id="ARBA00004651"/>
    </source>
</evidence>
<keyword evidence="6 7" id="KW-0472">Membrane</keyword>
<proteinExistence type="inferred from homology"/>
<comment type="subcellular location">
    <subcellularLocation>
        <location evidence="1">Cell membrane</location>
        <topology evidence="1">Multi-pass membrane protein</topology>
    </subcellularLocation>
</comment>
<evidence type="ECO:0000313" key="9">
    <source>
        <dbReference type="Proteomes" id="UP000054736"/>
    </source>
</evidence>
<evidence type="ECO:0000256" key="5">
    <source>
        <dbReference type="ARBA" id="ARBA00022989"/>
    </source>
</evidence>
<feature type="transmembrane region" description="Helical" evidence="7">
    <location>
        <begin position="55"/>
        <end position="72"/>
    </location>
</feature>
<dbReference type="Proteomes" id="UP000054736">
    <property type="component" value="Unassembled WGS sequence"/>
</dbReference>
<keyword evidence="5 7" id="KW-1133">Transmembrane helix</keyword>
<dbReference type="Pfam" id="PF01027">
    <property type="entry name" value="Bax1-I"/>
    <property type="match status" value="1"/>
</dbReference>
<feature type="transmembrane region" description="Helical" evidence="7">
    <location>
        <begin position="27"/>
        <end position="48"/>
    </location>
</feature>
<comment type="similarity">
    <text evidence="2 7">Belongs to the BI1 family.</text>
</comment>